<organism evidence="2 3">
    <name type="scientific">Candidatus Kaiserbacteria bacterium RIFCSPHIGHO2_01_FULL_54_36b</name>
    <dbReference type="NCBI Taxonomy" id="1798483"/>
    <lineage>
        <taxon>Bacteria</taxon>
        <taxon>Candidatus Kaiseribacteriota</taxon>
    </lineage>
</organism>
<evidence type="ECO:0000256" key="1">
    <source>
        <dbReference type="SAM" id="Phobius"/>
    </source>
</evidence>
<accession>A0A1F6CK39</accession>
<name>A0A1F6CK39_9BACT</name>
<sequence>MENIQDIWLKIKGWGEDFVHEWGLILIVFLVALGSFGLGRLSSIEEARPPVVVKEAPIQAQARSMVLGGLLVAAKTGSVYYYPWCTGVSRISAANKIWFESESTARRAGYMPAKNCKGLAPQ</sequence>
<proteinExistence type="predicted"/>
<dbReference type="EMBL" id="MFKW01000075">
    <property type="protein sequence ID" value="OGG49360.1"/>
    <property type="molecule type" value="Genomic_DNA"/>
</dbReference>
<keyword evidence="1" id="KW-0472">Membrane</keyword>
<feature type="transmembrane region" description="Helical" evidence="1">
    <location>
        <begin position="22"/>
        <end position="39"/>
    </location>
</feature>
<evidence type="ECO:0008006" key="4">
    <source>
        <dbReference type="Google" id="ProtNLM"/>
    </source>
</evidence>
<gene>
    <name evidence="2" type="ORF">A2704_04255</name>
</gene>
<protein>
    <recommendedName>
        <fullName evidence="4">Ada DNA repair metal-binding domain-containing protein</fullName>
    </recommendedName>
</protein>
<keyword evidence="1" id="KW-1133">Transmembrane helix</keyword>
<dbReference type="SUPFAM" id="SSF57884">
    <property type="entry name" value="Ada DNA repair protein, N-terminal domain (N-Ada 10)"/>
    <property type="match status" value="1"/>
</dbReference>
<comment type="caution">
    <text evidence="2">The sequence shown here is derived from an EMBL/GenBank/DDBJ whole genome shotgun (WGS) entry which is preliminary data.</text>
</comment>
<reference evidence="2 3" key="1">
    <citation type="journal article" date="2016" name="Nat. Commun.">
        <title>Thousands of microbial genomes shed light on interconnected biogeochemical processes in an aquifer system.</title>
        <authorList>
            <person name="Anantharaman K."/>
            <person name="Brown C.T."/>
            <person name="Hug L.A."/>
            <person name="Sharon I."/>
            <person name="Castelle C.J."/>
            <person name="Probst A.J."/>
            <person name="Thomas B.C."/>
            <person name="Singh A."/>
            <person name="Wilkins M.J."/>
            <person name="Karaoz U."/>
            <person name="Brodie E.L."/>
            <person name="Williams K.H."/>
            <person name="Hubbard S.S."/>
            <person name="Banfield J.F."/>
        </authorList>
    </citation>
    <scope>NUCLEOTIDE SEQUENCE [LARGE SCALE GENOMIC DNA]</scope>
</reference>
<dbReference type="Gene3D" id="3.40.10.10">
    <property type="entry name" value="DNA Methylphosphotriester Repair Domain"/>
    <property type="match status" value="1"/>
</dbReference>
<evidence type="ECO:0000313" key="2">
    <source>
        <dbReference type="EMBL" id="OGG49360.1"/>
    </source>
</evidence>
<dbReference type="AlphaFoldDB" id="A0A1F6CK39"/>
<dbReference type="InterPro" id="IPR035451">
    <property type="entry name" value="Ada-like_dom_sf"/>
</dbReference>
<keyword evidence="1" id="KW-0812">Transmembrane</keyword>
<dbReference type="Proteomes" id="UP000176445">
    <property type="component" value="Unassembled WGS sequence"/>
</dbReference>
<evidence type="ECO:0000313" key="3">
    <source>
        <dbReference type="Proteomes" id="UP000176445"/>
    </source>
</evidence>